<evidence type="ECO:0000313" key="2">
    <source>
        <dbReference type="EMBL" id="BCX81175.1"/>
    </source>
</evidence>
<organism evidence="2 3">
    <name type="scientific">Methylomarinovum caldicuralii</name>
    <dbReference type="NCBI Taxonomy" id="438856"/>
    <lineage>
        <taxon>Bacteria</taxon>
        <taxon>Pseudomonadati</taxon>
        <taxon>Pseudomonadota</taxon>
        <taxon>Gammaproteobacteria</taxon>
        <taxon>Methylococcales</taxon>
        <taxon>Methylothermaceae</taxon>
        <taxon>Methylomarinovum</taxon>
    </lineage>
</organism>
<reference evidence="3" key="1">
    <citation type="journal article" date="2024" name="Int. J. Syst. Evol. Microbiol.">
        <title>Methylomarinovum tepidoasis sp. nov., a moderately thermophilic methanotroph of the family Methylothermaceae isolated from a deep-sea hydrothermal field.</title>
        <authorList>
            <person name="Hirayama H."/>
            <person name="Takaki Y."/>
            <person name="Abe M."/>
            <person name="Miyazaki M."/>
            <person name="Uematsu K."/>
            <person name="Matsui Y."/>
            <person name="Takai K."/>
        </authorList>
    </citation>
    <scope>NUCLEOTIDE SEQUENCE [LARGE SCALE GENOMIC DNA]</scope>
    <source>
        <strain evidence="3">IT-9</strain>
    </source>
</reference>
<dbReference type="EMBL" id="AP024714">
    <property type="protein sequence ID" value="BCX81175.1"/>
    <property type="molecule type" value="Genomic_DNA"/>
</dbReference>
<keyword evidence="1" id="KW-0472">Membrane</keyword>
<proteinExistence type="predicted"/>
<protein>
    <submittedName>
        <fullName evidence="2">Uncharacterized protein</fullName>
    </submittedName>
</protein>
<accession>A0AAU9BY28</accession>
<gene>
    <name evidence="2" type="ORF">MIT9_P0753</name>
</gene>
<dbReference type="Proteomes" id="UP001321825">
    <property type="component" value="Chromosome"/>
</dbReference>
<feature type="transmembrane region" description="Helical" evidence="1">
    <location>
        <begin position="6"/>
        <end position="24"/>
    </location>
</feature>
<evidence type="ECO:0000256" key="1">
    <source>
        <dbReference type="SAM" id="Phobius"/>
    </source>
</evidence>
<dbReference type="AlphaFoldDB" id="A0AAU9BY28"/>
<evidence type="ECO:0000313" key="3">
    <source>
        <dbReference type="Proteomes" id="UP001321825"/>
    </source>
</evidence>
<keyword evidence="1" id="KW-1133">Transmembrane helix</keyword>
<keyword evidence="3" id="KW-1185">Reference proteome</keyword>
<feature type="transmembrane region" description="Helical" evidence="1">
    <location>
        <begin position="31"/>
        <end position="50"/>
    </location>
</feature>
<name>A0AAU9BY28_9GAMM</name>
<sequence>MSAILVLSISIRLIAFLVSLRVWHRIRDWRIGFLVLMLLLMTVRQGWTLIERTHDWHTLRWQAWEELPGLA</sequence>
<dbReference type="RefSeq" id="WP_317706111.1">
    <property type="nucleotide sequence ID" value="NZ_AP024714.1"/>
</dbReference>
<dbReference type="KEGG" id="mcau:MIT9_P0753"/>
<keyword evidence="1" id="KW-0812">Transmembrane</keyword>